<dbReference type="GO" id="GO:0003700">
    <property type="term" value="F:DNA-binding transcription factor activity"/>
    <property type="evidence" value="ECO:0007669"/>
    <property type="project" value="InterPro"/>
</dbReference>
<feature type="domain" description="HTH lysR-type" evidence="5">
    <location>
        <begin position="1"/>
        <end position="58"/>
    </location>
</feature>
<accession>A0A0G3MA15</accession>
<dbReference type="PRINTS" id="PR00039">
    <property type="entry name" value="HTHLYSR"/>
</dbReference>
<dbReference type="PANTHER" id="PTHR30346">
    <property type="entry name" value="TRANSCRIPTIONAL DUAL REGULATOR HCAR-RELATED"/>
    <property type="match status" value="1"/>
</dbReference>
<evidence type="ECO:0000256" key="2">
    <source>
        <dbReference type="ARBA" id="ARBA00023015"/>
    </source>
</evidence>
<dbReference type="InterPro" id="IPR000847">
    <property type="entry name" value="LysR_HTH_N"/>
</dbReference>
<dbReference type="Proteomes" id="UP000035213">
    <property type="component" value="Chromosome"/>
</dbReference>
<keyword evidence="2" id="KW-0805">Transcription regulation</keyword>
<dbReference type="GO" id="GO:0032993">
    <property type="term" value="C:protein-DNA complex"/>
    <property type="evidence" value="ECO:0007669"/>
    <property type="project" value="TreeGrafter"/>
</dbReference>
<dbReference type="Pfam" id="PF03466">
    <property type="entry name" value="LysR_substrate"/>
    <property type="match status" value="1"/>
</dbReference>
<dbReference type="Gene3D" id="3.40.190.10">
    <property type="entry name" value="Periplasmic binding protein-like II"/>
    <property type="match status" value="2"/>
</dbReference>
<keyword evidence="4" id="KW-0804">Transcription</keyword>
<comment type="similarity">
    <text evidence="1">Belongs to the LysR transcriptional regulatory family.</text>
</comment>
<dbReference type="EMBL" id="CP009928">
    <property type="protein sequence ID" value="AKK73887.1"/>
    <property type="molecule type" value="Genomic_DNA"/>
</dbReference>
<evidence type="ECO:0000256" key="1">
    <source>
        <dbReference type="ARBA" id="ARBA00009437"/>
    </source>
</evidence>
<dbReference type="SUPFAM" id="SSF46785">
    <property type="entry name" value="Winged helix' DNA-binding domain"/>
    <property type="match status" value="1"/>
</dbReference>
<dbReference type="SUPFAM" id="SSF53850">
    <property type="entry name" value="Periplasmic binding protein-like II"/>
    <property type="match status" value="1"/>
</dbReference>
<proteinExistence type="inferred from homology"/>
<dbReference type="Pfam" id="PF00126">
    <property type="entry name" value="HTH_1"/>
    <property type="match status" value="1"/>
</dbReference>
<evidence type="ECO:0000256" key="3">
    <source>
        <dbReference type="ARBA" id="ARBA00023125"/>
    </source>
</evidence>
<evidence type="ECO:0000259" key="5">
    <source>
        <dbReference type="PROSITE" id="PS50931"/>
    </source>
</evidence>
<organism evidence="6 7">
    <name type="scientific">Chryseobacterium gallinarum</name>
    <dbReference type="NCBI Taxonomy" id="1324352"/>
    <lineage>
        <taxon>Bacteria</taxon>
        <taxon>Pseudomonadati</taxon>
        <taxon>Bacteroidota</taxon>
        <taxon>Flavobacteriia</taxon>
        <taxon>Flavobacteriales</taxon>
        <taxon>Weeksellaceae</taxon>
        <taxon>Chryseobacterium group</taxon>
        <taxon>Chryseobacterium</taxon>
    </lineage>
</organism>
<dbReference type="GO" id="GO:0003677">
    <property type="term" value="F:DNA binding"/>
    <property type="evidence" value="ECO:0007669"/>
    <property type="project" value="UniProtKB-KW"/>
</dbReference>
<dbReference type="AlphaFoldDB" id="A0A0G3MA15"/>
<sequence length="296" mass="33521">MDIEVLRNFLKLSETLNFTKTSDKVFIAQPALSRQIKKLEDELSIVLFKRNKRNVELTPAGAYFRNEVQKIINQLDYCIKQSAQIEKGEMGEIRIAYTHSVMQSFLPDLVKKLNHALPGIKIILIEMSNTRQVEAIRNREIDISLSTNPTIKGNLKSKVLKEENFAVVLPKNHPINHSNFVSVAQFETESFILAPKADGELYVGIIESICIDAGYLPNVIHESSHASTVIRLVEAGIGITIEPLSGLIRYHNNNIKYIELKNIKQKAIIVMLWNADLESTHAGIFSLINDFDFYNT</sequence>
<protein>
    <recommendedName>
        <fullName evidence="5">HTH lysR-type domain-containing protein</fullName>
    </recommendedName>
</protein>
<gene>
    <name evidence="6" type="ORF">OK18_15860</name>
</gene>
<dbReference type="PATRIC" id="fig|1324352.5.peg.3307"/>
<dbReference type="InterPro" id="IPR005119">
    <property type="entry name" value="LysR_subst-bd"/>
</dbReference>
<dbReference type="InterPro" id="IPR036390">
    <property type="entry name" value="WH_DNA-bd_sf"/>
</dbReference>
<dbReference type="FunFam" id="1.10.10.10:FF:000001">
    <property type="entry name" value="LysR family transcriptional regulator"/>
    <property type="match status" value="1"/>
</dbReference>
<evidence type="ECO:0000256" key="4">
    <source>
        <dbReference type="ARBA" id="ARBA00023163"/>
    </source>
</evidence>
<dbReference type="RefSeq" id="WP_053328624.1">
    <property type="nucleotide sequence ID" value="NZ_CP009928.1"/>
</dbReference>
<reference evidence="6 7" key="1">
    <citation type="submission" date="2014-11" db="EMBL/GenBank/DDBJ databases">
        <authorList>
            <person name="Park G.-S."/>
            <person name="Hong S.-J."/>
            <person name="Jung B.K."/>
            <person name="Khan A.R."/>
            <person name="Kwak Y."/>
            <person name="Shin J.-H."/>
        </authorList>
    </citation>
    <scope>NUCLEOTIDE SEQUENCE [LARGE SCALE GENOMIC DNA]</scope>
    <source>
        <strain evidence="6 7">DSM 27622</strain>
    </source>
</reference>
<name>A0A0G3MA15_CHRGL</name>
<dbReference type="PANTHER" id="PTHR30346:SF0">
    <property type="entry name" value="HCA OPERON TRANSCRIPTIONAL ACTIVATOR HCAR"/>
    <property type="match status" value="1"/>
</dbReference>
<keyword evidence="3" id="KW-0238">DNA-binding</keyword>
<dbReference type="PROSITE" id="PS50931">
    <property type="entry name" value="HTH_LYSR"/>
    <property type="match status" value="1"/>
</dbReference>
<dbReference type="InterPro" id="IPR036388">
    <property type="entry name" value="WH-like_DNA-bd_sf"/>
</dbReference>
<dbReference type="Gene3D" id="1.10.10.10">
    <property type="entry name" value="Winged helix-like DNA-binding domain superfamily/Winged helix DNA-binding domain"/>
    <property type="match status" value="1"/>
</dbReference>
<dbReference type="OrthoDB" id="9803735at2"/>
<dbReference type="KEGG" id="cgn:OK18_15860"/>
<evidence type="ECO:0000313" key="7">
    <source>
        <dbReference type="Proteomes" id="UP000035213"/>
    </source>
</evidence>
<evidence type="ECO:0000313" key="6">
    <source>
        <dbReference type="EMBL" id="AKK73887.1"/>
    </source>
</evidence>